<dbReference type="PANTHER" id="PTHR42892">
    <property type="entry name" value="GLUCOSAMINE-6-PHOSPHATE DEAMINASE-LIKE PROTEIN BT_0258-RELATED"/>
    <property type="match status" value="1"/>
</dbReference>
<dbReference type="SUPFAM" id="SSF100950">
    <property type="entry name" value="NagB/RpiA/CoA transferase-like"/>
    <property type="match status" value="1"/>
</dbReference>
<dbReference type="GO" id="GO:0004342">
    <property type="term" value="F:glucosamine-6-phosphate deaminase activity"/>
    <property type="evidence" value="ECO:0007669"/>
    <property type="project" value="UniProtKB-EC"/>
</dbReference>
<proteinExistence type="predicted"/>
<dbReference type="GO" id="GO:0006044">
    <property type="term" value="P:N-acetylglucosamine metabolic process"/>
    <property type="evidence" value="ECO:0007669"/>
    <property type="project" value="InterPro"/>
</dbReference>
<dbReference type="InterPro" id="IPR018321">
    <property type="entry name" value="Glucosamine6P_isomerase_CS"/>
</dbReference>
<comment type="caution">
    <text evidence="3">The sequence shown here is derived from an EMBL/GenBank/DDBJ whole genome shotgun (WGS) entry which is preliminary data.</text>
</comment>
<reference evidence="3" key="1">
    <citation type="submission" date="2020-02" db="EMBL/GenBank/DDBJ databases">
        <authorList>
            <person name="Fontana A."/>
            <person name="Patrone V."/>
            <person name="Morelli L."/>
        </authorList>
    </citation>
    <scope>NUCLEOTIDE SEQUENCE</scope>
    <source>
        <strain evidence="2">CCUG 30943</strain>
        <strain evidence="3">CCUG 43002</strain>
    </source>
</reference>
<evidence type="ECO:0000313" key="3">
    <source>
        <dbReference type="EMBL" id="MBJ7639445.1"/>
    </source>
</evidence>
<dbReference type="Gene3D" id="3.40.50.1360">
    <property type="match status" value="1"/>
</dbReference>
<dbReference type="Proteomes" id="UP000808038">
    <property type="component" value="Unassembled WGS sequence"/>
</dbReference>
<dbReference type="EMBL" id="JAAOCP010000010">
    <property type="protein sequence ID" value="MBJ7639445.1"/>
    <property type="molecule type" value="Genomic_DNA"/>
</dbReference>
<dbReference type="PANTHER" id="PTHR42892:SF1">
    <property type="entry name" value="GLUCOSAMINE-6-PHOSPHATE ISOMERASE"/>
    <property type="match status" value="1"/>
</dbReference>
<name>A0A4Z0RMG1_WEICO</name>
<evidence type="ECO:0000313" key="4">
    <source>
        <dbReference type="Proteomes" id="UP000728106"/>
    </source>
</evidence>
<keyword evidence="3" id="KW-0378">Hydrolase</keyword>
<organism evidence="3 4">
    <name type="scientific">Weissella confusa</name>
    <name type="common">Lactobacillus confusus</name>
    <dbReference type="NCBI Taxonomy" id="1583"/>
    <lineage>
        <taxon>Bacteria</taxon>
        <taxon>Bacillati</taxon>
        <taxon>Bacillota</taxon>
        <taxon>Bacilli</taxon>
        <taxon>Lactobacillales</taxon>
        <taxon>Lactobacillaceae</taxon>
        <taxon>Weissella</taxon>
    </lineage>
</organism>
<gene>
    <name evidence="3" type="ORF">HAU20_08635</name>
    <name evidence="2" type="ORF">HAU43_02680</name>
</gene>
<keyword evidence="4" id="KW-1185">Reference proteome</keyword>
<dbReference type="Proteomes" id="UP000728106">
    <property type="component" value="Unassembled WGS sequence"/>
</dbReference>
<evidence type="ECO:0000313" key="2">
    <source>
        <dbReference type="EMBL" id="MBJ7632012.1"/>
    </source>
</evidence>
<accession>A0A4Z0RMG1</accession>
<dbReference type="EMBL" id="JAAOCX010000002">
    <property type="protein sequence ID" value="MBJ7632012.1"/>
    <property type="molecule type" value="Genomic_DNA"/>
</dbReference>
<feature type="domain" description="Glucosamine/galactosamine-6-phosphate isomerase" evidence="1">
    <location>
        <begin position="11"/>
        <end position="221"/>
    </location>
</feature>
<sequence length="240" mass="26285">MKIIVADTYDEMSRLATHKLLATMLKSGRVNMAITAGNTPKGVYQLLVDEVAGRDYYDNVHFYNFDEVPVNGEPEGVTMTNLRRLFFTPANVSESQIERLTPENYQTWDEKLTADGGLDLMLMGLGADGHFLGNVPGATKFGNQTYRVEADATPTLREVLVDEVGGDESKAPDFYVTMGPQSVMTQVRDAVMIVNGKGKAAMVKQAFFGPVTEDVPSSILQLHPNFTLILDADAASELNL</sequence>
<protein>
    <submittedName>
        <fullName evidence="3">Glucosamine-6-phosphate deaminase</fullName>
        <ecNumber evidence="3">3.5.99.6</ecNumber>
    </submittedName>
</protein>
<dbReference type="GO" id="GO:0005975">
    <property type="term" value="P:carbohydrate metabolic process"/>
    <property type="evidence" value="ECO:0007669"/>
    <property type="project" value="InterPro"/>
</dbReference>
<dbReference type="InterPro" id="IPR052960">
    <property type="entry name" value="GlcN6P_deaminase-like"/>
</dbReference>
<dbReference type="InterPro" id="IPR006148">
    <property type="entry name" value="Glc/Gal-6P_isomerase"/>
</dbReference>
<dbReference type="EC" id="3.5.99.6" evidence="3"/>
<reference evidence="3 4" key="2">
    <citation type="journal article" date="2021" name="Int. J. Food Microbiol.">
        <title>Safety demonstration of a microbial species for use in the food chain: Weissella confusa.</title>
        <authorList>
            <person name="Bourdichon F."/>
            <person name="Patrone V."/>
            <person name="Fontana A."/>
            <person name="Milani G."/>
            <person name="Morelli L."/>
        </authorList>
    </citation>
    <scope>NUCLEOTIDE SEQUENCE [LARGE SCALE GENOMIC DNA]</scope>
    <source>
        <strain evidence="2">CCUG 30943</strain>
        <strain evidence="3 4">CCUG 43002</strain>
    </source>
</reference>
<dbReference type="InterPro" id="IPR037171">
    <property type="entry name" value="NagB/RpiA_transferase-like"/>
</dbReference>
<dbReference type="RefSeq" id="WP_112464870.1">
    <property type="nucleotide sequence ID" value="NZ_CP080582.1"/>
</dbReference>
<dbReference type="AlphaFoldDB" id="A0A4Z0RMG1"/>
<dbReference type="Pfam" id="PF01182">
    <property type="entry name" value="Glucosamine_iso"/>
    <property type="match status" value="1"/>
</dbReference>
<dbReference type="NCBIfam" id="NF009022">
    <property type="entry name" value="PRK12358.1"/>
    <property type="match status" value="1"/>
</dbReference>
<evidence type="ECO:0000259" key="1">
    <source>
        <dbReference type="Pfam" id="PF01182"/>
    </source>
</evidence>
<dbReference type="PROSITE" id="PS01161">
    <property type="entry name" value="GLC_GALNAC_ISOMERASE"/>
    <property type="match status" value="1"/>
</dbReference>